<dbReference type="OrthoDB" id="2143914at2759"/>
<organism evidence="7 8">
    <name type="scientific">Vanilla planifolia</name>
    <name type="common">Vanilla</name>
    <dbReference type="NCBI Taxonomy" id="51239"/>
    <lineage>
        <taxon>Eukaryota</taxon>
        <taxon>Viridiplantae</taxon>
        <taxon>Streptophyta</taxon>
        <taxon>Embryophyta</taxon>
        <taxon>Tracheophyta</taxon>
        <taxon>Spermatophyta</taxon>
        <taxon>Magnoliopsida</taxon>
        <taxon>Liliopsida</taxon>
        <taxon>Asparagales</taxon>
        <taxon>Orchidaceae</taxon>
        <taxon>Vanilloideae</taxon>
        <taxon>Vanilleae</taxon>
        <taxon>Vanilla</taxon>
    </lineage>
</organism>
<name>A0A835PV70_VANPL</name>
<dbReference type="PROSITE" id="PS51294">
    <property type="entry name" value="HTH_MYB"/>
    <property type="match status" value="1"/>
</dbReference>
<dbReference type="PANTHER" id="PTHR48000">
    <property type="entry name" value="OS09G0431300 PROTEIN"/>
    <property type="match status" value="1"/>
</dbReference>
<evidence type="ECO:0000259" key="6">
    <source>
        <dbReference type="PROSITE" id="PS51294"/>
    </source>
</evidence>
<feature type="domain" description="Myb-like" evidence="5">
    <location>
        <begin position="52"/>
        <end position="76"/>
    </location>
</feature>
<evidence type="ECO:0000313" key="8">
    <source>
        <dbReference type="Proteomes" id="UP000639772"/>
    </source>
</evidence>
<keyword evidence="1" id="KW-0677">Repeat</keyword>
<accession>A0A835PV70</accession>
<dbReference type="AlphaFoldDB" id="A0A835PV70"/>
<keyword evidence="4" id="KW-0804">Transcription</keyword>
<sequence length="228" mass="24862">MEASPRKKTTSVFRSIRALGAGQQPTNYSYRNRAFCFRCFSLTFPVCLIPHRWSIIASQLHGRTDNDVKNYWNSKLKKKILTAGETNTRHFAPDPTANFHFVSPSPPPPPQPQIPTIKSEAFLSSSLPPGCFDFNIPCILQSYQTPPILQQLPADVVAIGYNTPPVAEDASVGSAASSSVTTDNTGDASFLSELESSWTDLLLASFSEGGHQLPAAQEIGFLTNGEMI</sequence>
<dbReference type="EMBL" id="JADCNM010000012">
    <property type="protein sequence ID" value="KAG0459553.1"/>
    <property type="molecule type" value="Genomic_DNA"/>
</dbReference>
<gene>
    <name evidence="7" type="ORF">HPP92_022681</name>
</gene>
<comment type="caution">
    <text evidence="7">The sequence shown here is derived from an EMBL/GenBank/DDBJ whole genome shotgun (WGS) entry which is preliminary data.</text>
</comment>
<evidence type="ECO:0000259" key="5">
    <source>
        <dbReference type="PROSITE" id="PS50090"/>
    </source>
</evidence>
<dbReference type="GO" id="GO:0003677">
    <property type="term" value="F:DNA binding"/>
    <property type="evidence" value="ECO:0007669"/>
    <property type="project" value="UniProtKB-KW"/>
</dbReference>
<dbReference type="CDD" id="cd00167">
    <property type="entry name" value="SANT"/>
    <property type="match status" value="1"/>
</dbReference>
<keyword evidence="2" id="KW-0805">Transcription regulation</keyword>
<dbReference type="Proteomes" id="UP000639772">
    <property type="component" value="Chromosome 12"/>
</dbReference>
<dbReference type="InterPro" id="IPR001005">
    <property type="entry name" value="SANT/Myb"/>
</dbReference>
<dbReference type="PANTHER" id="PTHR48000:SF67">
    <property type="entry name" value="MYB-LIKE DNA-BINDING DOMAIN CONTAINING PROTEIN, EXPRESSED"/>
    <property type="match status" value="1"/>
</dbReference>
<evidence type="ECO:0000256" key="3">
    <source>
        <dbReference type="ARBA" id="ARBA00023125"/>
    </source>
</evidence>
<protein>
    <submittedName>
        <fullName evidence="7">Uncharacterized protein</fullName>
    </submittedName>
</protein>
<dbReference type="Gene3D" id="1.10.10.60">
    <property type="entry name" value="Homeodomain-like"/>
    <property type="match status" value="1"/>
</dbReference>
<evidence type="ECO:0000313" key="7">
    <source>
        <dbReference type="EMBL" id="KAG0459553.1"/>
    </source>
</evidence>
<dbReference type="PROSITE" id="PS50090">
    <property type="entry name" value="MYB_LIKE"/>
    <property type="match status" value="1"/>
</dbReference>
<dbReference type="InterPro" id="IPR017930">
    <property type="entry name" value="Myb_dom"/>
</dbReference>
<reference evidence="7 8" key="1">
    <citation type="journal article" date="2020" name="Nat. Food">
        <title>A phased Vanilla planifolia genome enables genetic improvement of flavour and production.</title>
        <authorList>
            <person name="Hasing T."/>
            <person name="Tang H."/>
            <person name="Brym M."/>
            <person name="Khazi F."/>
            <person name="Huang T."/>
            <person name="Chambers A.H."/>
        </authorList>
    </citation>
    <scope>NUCLEOTIDE SEQUENCE [LARGE SCALE GENOMIC DNA]</scope>
    <source>
        <tissue evidence="7">Leaf</tissue>
    </source>
</reference>
<dbReference type="InterPro" id="IPR009057">
    <property type="entry name" value="Homeodomain-like_sf"/>
</dbReference>
<evidence type="ECO:0000256" key="4">
    <source>
        <dbReference type="ARBA" id="ARBA00023163"/>
    </source>
</evidence>
<feature type="domain" description="HTH myb-type" evidence="6">
    <location>
        <begin position="52"/>
        <end position="80"/>
    </location>
</feature>
<evidence type="ECO:0000256" key="2">
    <source>
        <dbReference type="ARBA" id="ARBA00023015"/>
    </source>
</evidence>
<keyword evidence="3" id="KW-0238">DNA-binding</keyword>
<proteinExistence type="predicted"/>
<evidence type="ECO:0000256" key="1">
    <source>
        <dbReference type="ARBA" id="ARBA00022737"/>
    </source>
</evidence>
<dbReference type="Pfam" id="PF00249">
    <property type="entry name" value="Myb_DNA-binding"/>
    <property type="match status" value="1"/>
</dbReference>
<dbReference type="SUPFAM" id="SSF46689">
    <property type="entry name" value="Homeodomain-like"/>
    <property type="match status" value="1"/>
</dbReference>